<dbReference type="SUPFAM" id="SSF52833">
    <property type="entry name" value="Thioredoxin-like"/>
    <property type="match status" value="1"/>
</dbReference>
<dbReference type="InterPro" id="IPR013740">
    <property type="entry name" value="Redoxin"/>
</dbReference>
<comment type="caution">
    <text evidence="3">The sequence shown here is derived from an EMBL/GenBank/DDBJ whole genome shotgun (WGS) entry which is preliminary data.</text>
</comment>
<dbReference type="PANTHER" id="PTHR42852:SF13">
    <property type="entry name" value="PROTEIN DIPZ"/>
    <property type="match status" value="1"/>
</dbReference>
<dbReference type="PROSITE" id="PS51352">
    <property type="entry name" value="THIOREDOXIN_2"/>
    <property type="match status" value="1"/>
</dbReference>
<dbReference type="Proteomes" id="UP000235347">
    <property type="component" value="Unassembled WGS sequence"/>
</dbReference>
<dbReference type="InterPro" id="IPR050553">
    <property type="entry name" value="Thioredoxin_ResA/DsbE_sf"/>
</dbReference>
<feature type="chain" id="PRO_5014989712" evidence="1">
    <location>
        <begin position="28"/>
        <end position="193"/>
    </location>
</feature>
<feature type="signal peptide" evidence="1">
    <location>
        <begin position="1"/>
        <end position="27"/>
    </location>
</feature>
<evidence type="ECO:0000313" key="4">
    <source>
        <dbReference type="Proteomes" id="UP000235347"/>
    </source>
</evidence>
<name>A0A2N7VV29_9BURK</name>
<dbReference type="EMBL" id="PNYB01000017">
    <property type="protein sequence ID" value="PMS21001.1"/>
    <property type="molecule type" value="Genomic_DNA"/>
</dbReference>
<evidence type="ECO:0000313" key="3">
    <source>
        <dbReference type="EMBL" id="PMS21001.1"/>
    </source>
</evidence>
<dbReference type="Gene3D" id="3.40.30.10">
    <property type="entry name" value="Glutaredoxin"/>
    <property type="match status" value="1"/>
</dbReference>
<dbReference type="InterPro" id="IPR036249">
    <property type="entry name" value="Thioredoxin-like_sf"/>
</dbReference>
<dbReference type="PANTHER" id="PTHR42852">
    <property type="entry name" value="THIOL:DISULFIDE INTERCHANGE PROTEIN DSBE"/>
    <property type="match status" value="1"/>
</dbReference>
<dbReference type="RefSeq" id="WP_102611399.1">
    <property type="nucleotide sequence ID" value="NZ_CADIKD010000005.1"/>
</dbReference>
<reference evidence="3 4" key="1">
    <citation type="submission" date="2018-01" db="EMBL/GenBank/DDBJ databases">
        <title>Whole genome analyses suggest that Burkholderia sensu lato contains two further novel genera in the rhizoxinica-symbiotica group Mycetohabitans gen. nov., and Trinickia gen. nov.: implications for the evolution of diazotrophy and nodulation in the Burkholderiaceae.</title>
        <authorList>
            <person name="Estrada-de los Santos P."/>
            <person name="Palmer M."/>
            <person name="Chavez-Ramirez B."/>
            <person name="Beukes C."/>
            <person name="Steenkamp E.T."/>
            <person name="Hirsch A.M."/>
            <person name="Manyaka P."/>
            <person name="Maluk M."/>
            <person name="Lafos M."/>
            <person name="Crook M."/>
            <person name="Gross E."/>
            <person name="Simon M.F."/>
            <person name="Bueno dos Reis Junior F."/>
            <person name="Poole P.S."/>
            <person name="Venter S.N."/>
            <person name="James E.K."/>
        </authorList>
    </citation>
    <scope>NUCLEOTIDE SEQUENCE [LARGE SCALE GENOMIC DNA]</scope>
    <source>
        <strain evidence="3 4">GP25-8</strain>
    </source>
</reference>
<proteinExistence type="predicted"/>
<protein>
    <submittedName>
        <fullName evidence="3">Thioredoxin</fullName>
    </submittedName>
</protein>
<accession>A0A2N7VV29</accession>
<keyword evidence="4" id="KW-1185">Reference proteome</keyword>
<feature type="domain" description="Thioredoxin" evidence="2">
    <location>
        <begin position="33"/>
        <end position="178"/>
    </location>
</feature>
<organism evidence="3 4">
    <name type="scientific">Trinickia soli</name>
    <dbReference type="NCBI Taxonomy" id="380675"/>
    <lineage>
        <taxon>Bacteria</taxon>
        <taxon>Pseudomonadati</taxon>
        <taxon>Pseudomonadota</taxon>
        <taxon>Betaproteobacteria</taxon>
        <taxon>Burkholderiales</taxon>
        <taxon>Burkholderiaceae</taxon>
        <taxon>Trinickia</taxon>
    </lineage>
</organism>
<sequence length="193" mass="21732">MTYPRLAAGLAISCAASLALWTGPWSAAPAQQTSTDTIAPDFAGADGWYNSAPLTLDALRGKVVLVEFWTRECINCIHVLPHTKALYDTYSKRGLQVIGVHTPEYAEERDAAALQDALRRYGIMWPVAVDNESRIWNAYGNRYWPAVYLIDRNGRVVYRHYGEGDYEQTERRIVELLGKAYGAIRMTLRITTM</sequence>
<dbReference type="InterPro" id="IPR013766">
    <property type="entry name" value="Thioredoxin_domain"/>
</dbReference>
<evidence type="ECO:0000256" key="1">
    <source>
        <dbReference type="SAM" id="SignalP"/>
    </source>
</evidence>
<evidence type="ECO:0000259" key="2">
    <source>
        <dbReference type="PROSITE" id="PS51352"/>
    </source>
</evidence>
<keyword evidence="1" id="KW-0732">Signal</keyword>
<dbReference type="GO" id="GO:0016491">
    <property type="term" value="F:oxidoreductase activity"/>
    <property type="evidence" value="ECO:0007669"/>
    <property type="project" value="InterPro"/>
</dbReference>
<dbReference type="Pfam" id="PF08534">
    <property type="entry name" value="Redoxin"/>
    <property type="match status" value="1"/>
</dbReference>
<gene>
    <name evidence="3" type="ORF">C0Z19_19105</name>
</gene>
<dbReference type="AlphaFoldDB" id="A0A2N7VV29"/>